<dbReference type="EMBL" id="FQVM01000025">
    <property type="protein sequence ID" value="SHF02564.1"/>
    <property type="molecule type" value="Genomic_DNA"/>
</dbReference>
<dbReference type="Proteomes" id="UP000184035">
    <property type="component" value="Unassembled WGS sequence"/>
</dbReference>
<evidence type="ECO:0000256" key="1">
    <source>
        <dbReference type="SAM" id="Phobius"/>
    </source>
</evidence>
<dbReference type="AlphaFoldDB" id="A0A1M4Y9Z3"/>
<reference evidence="3 4" key="1">
    <citation type="submission" date="2016-11" db="EMBL/GenBank/DDBJ databases">
        <authorList>
            <person name="Jaros S."/>
            <person name="Januszkiewicz K."/>
            <person name="Wedrychowicz H."/>
        </authorList>
    </citation>
    <scope>NUCLEOTIDE SEQUENCE [LARGE SCALE GENOMIC DNA]</scope>
    <source>
        <strain evidence="3 4">DSM 2631</strain>
    </source>
</reference>
<keyword evidence="1" id="KW-0812">Transmembrane</keyword>
<sequence length="411" mass="47803">MKETCLKYFHNLIDYLKGLDKRIYVIIGIIVCITIGFYFGYIKNSKNYFFKDLEKSIKKKNYGSLEDLITLDNKKIKEKNDLKPFVDYFENNESIFSFISTLKKGGKWGENIAEIKSKKSFLGTRYYLNLEPRNLSIKGNFKDIKLYLDGKSIGVLENIDEPINVDNLIPGKYTIKGELNNKDFSFDKEETFTLMDKNLDYYFQLDGIKVSLDTPYENAEVLINGKDSEIRAKDFKDIGPFPMDGSFKLSLKYDFPWGTITSNEVPIEELPIIKIPFNIVNDTLENQVDDSVKEFYNSVIDSLNKESKELITGCSEDVKNEIYSILKEQYFLLKNNYTVTDVKVNFSQSQFKFEDNKYKGNLVVDVGYTIDKKIFGIQIKESKYTKNFFTNIVYHNGKWIVTDVQNFTLTK</sequence>
<feature type="transmembrane region" description="Helical" evidence="1">
    <location>
        <begin position="23"/>
        <end position="41"/>
    </location>
</feature>
<keyword evidence="4" id="KW-1185">Reference proteome</keyword>
<dbReference type="STRING" id="1533.SAMN05443638_12531"/>
<gene>
    <name evidence="3" type="ORF">SAMN05443638_12531</name>
</gene>
<proteinExistence type="predicted"/>
<evidence type="ECO:0000313" key="4">
    <source>
        <dbReference type="Proteomes" id="UP000184035"/>
    </source>
</evidence>
<dbReference type="OrthoDB" id="1895190at2"/>
<feature type="domain" description="TcaA 4th" evidence="2">
    <location>
        <begin position="206"/>
        <end position="268"/>
    </location>
</feature>
<accession>A0A1M4Y9Z3</accession>
<dbReference type="InterPro" id="IPR054530">
    <property type="entry name" value="TcaA_4th"/>
</dbReference>
<evidence type="ECO:0000259" key="2">
    <source>
        <dbReference type="Pfam" id="PF22820"/>
    </source>
</evidence>
<dbReference type="PANTHER" id="PTHR40038">
    <property type="entry name" value="MEMBRANE-ASSOCIATED PROTEIN TCAA"/>
    <property type="match status" value="1"/>
</dbReference>
<evidence type="ECO:0000313" key="3">
    <source>
        <dbReference type="EMBL" id="SHF02564.1"/>
    </source>
</evidence>
<dbReference type="RefSeq" id="WP_072897141.1">
    <property type="nucleotide sequence ID" value="NZ_FQVM01000025.1"/>
</dbReference>
<dbReference type="PANTHER" id="PTHR40038:SF1">
    <property type="entry name" value="MEMBRANE-ASSOCIATED PROTEIN TCAA"/>
    <property type="match status" value="1"/>
</dbReference>
<protein>
    <recommendedName>
        <fullName evidence="2">TcaA 4th domain-containing protein</fullName>
    </recommendedName>
</protein>
<organism evidence="3 4">
    <name type="scientific">Clostridium fallax</name>
    <dbReference type="NCBI Taxonomy" id="1533"/>
    <lineage>
        <taxon>Bacteria</taxon>
        <taxon>Bacillati</taxon>
        <taxon>Bacillota</taxon>
        <taxon>Clostridia</taxon>
        <taxon>Eubacteriales</taxon>
        <taxon>Clostridiaceae</taxon>
        <taxon>Clostridium</taxon>
    </lineage>
</organism>
<keyword evidence="1" id="KW-1133">Transmembrane helix</keyword>
<keyword evidence="1" id="KW-0472">Membrane</keyword>
<name>A0A1M4Y9Z3_9CLOT</name>
<dbReference type="Pfam" id="PF22820">
    <property type="entry name" value="TcaA_3rd_4th"/>
    <property type="match status" value="1"/>
</dbReference>